<accession>A0A399R0E6</accession>
<dbReference type="EMBL" id="QWGB01000005">
    <property type="protein sequence ID" value="RIJ23357.1"/>
    <property type="molecule type" value="Genomic_DNA"/>
</dbReference>
<dbReference type="PANTHER" id="PTHR34406:SF1">
    <property type="entry name" value="PROTEIN YCEI"/>
    <property type="match status" value="1"/>
</dbReference>
<dbReference type="RefSeq" id="WP_119378547.1">
    <property type="nucleotide sequence ID" value="NZ_QWGB01000005.1"/>
</dbReference>
<evidence type="ECO:0000313" key="4">
    <source>
        <dbReference type="Proteomes" id="UP000265431"/>
    </source>
</evidence>
<feature type="domain" description="Lipid/polyisoprenoid-binding YceI-like" evidence="2">
    <location>
        <begin position="58"/>
        <end position="237"/>
    </location>
</feature>
<name>A0A399R0E6_9PROT</name>
<keyword evidence="4" id="KW-1185">Reference proteome</keyword>
<protein>
    <submittedName>
        <fullName evidence="3">Polyisoprenoid-binding protein</fullName>
    </submittedName>
</protein>
<dbReference type="Pfam" id="PF04264">
    <property type="entry name" value="YceI"/>
    <property type="match status" value="1"/>
</dbReference>
<keyword evidence="1" id="KW-0732">Signal</keyword>
<comment type="caution">
    <text evidence="3">The sequence shown here is derived from an EMBL/GenBank/DDBJ whole genome shotgun (WGS) entry which is preliminary data.</text>
</comment>
<dbReference type="InterPro" id="IPR007372">
    <property type="entry name" value="Lipid/polyisoprenoid-bd_YceI"/>
</dbReference>
<feature type="chain" id="PRO_5017461513" evidence="1">
    <location>
        <begin position="18"/>
        <end position="251"/>
    </location>
</feature>
<sequence length="251" mass="26488">MKLTTTFLAASSLLVLAACSGAETDTSSAAETETTETAETETDVSAGDGVLAEVATATYSIEPTHAFLTATVMHNGLSEYTLSFTNFDGTLDFNAADPASSSLDFTIDPSSVWVNFPGDYEAGHPDSPHDSWTDALAQDEGFMNAGTYPEITFTSTEVTRTGDTTGTVTGDLTFLGQTQPVTLDVTFNGVANVPWFGVRDIIGFDAVTRSNRSAFGQDTLQGMISDEVVVEFSGEFLQQEAAETDTATDGN</sequence>
<dbReference type="OrthoDB" id="9811006at2"/>
<evidence type="ECO:0000256" key="1">
    <source>
        <dbReference type="SAM" id="SignalP"/>
    </source>
</evidence>
<evidence type="ECO:0000259" key="2">
    <source>
        <dbReference type="SMART" id="SM00867"/>
    </source>
</evidence>
<reference evidence="3 4" key="1">
    <citation type="submission" date="2018-08" db="EMBL/GenBank/DDBJ databases">
        <title>Henriciella mobilis sp. nov., isolated from seawater.</title>
        <authorList>
            <person name="Cheng H."/>
            <person name="Wu Y.-H."/>
            <person name="Xu X.-W."/>
            <person name="Guo L.-L."/>
        </authorList>
    </citation>
    <scope>NUCLEOTIDE SEQUENCE [LARGE SCALE GENOMIC DNA]</scope>
    <source>
        <strain evidence="3 4">CCUG66934</strain>
    </source>
</reference>
<dbReference type="SUPFAM" id="SSF101874">
    <property type="entry name" value="YceI-like"/>
    <property type="match status" value="1"/>
</dbReference>
<dbReference type="AlphaFoldDB" id="A0A399R0E6"/>
<proteinExistence type="predicted"/>
<feature type="signal peptide" evidence="1">
    <location>
        <begin position="1"/>
        <end position="17"/>
    </location>
</feature>
<dbReference type="Proteomes" id="UP000265431">
    <property type="component" value="Unassembled WGS sequence"/>
</dbReference>
<dbReference type="Gene3D" id="2.40.128.110">
    <property type="entry name" value="Lipid/polyisoprenoid-binding, YceI-like"/>
    <property type="match status" value="1"/>
</dbReference>
<evidence type="ECO:0000313" key="3">
    <source>
        <dbReference type="EMBL" id="RIJ23357.1"/>
    </source>
</evidence>
<gene>
    <name evidence="3" type="ORF">D1224_03550</name>
</gene>
<organism evidence="3 4">
    <name type="scientific">Henriciella barbarensis</name>
    <dbReference type="NCBI Taxonomy" id="86342"/>
    <lineage>
        <taxon>Bacteria</taxon>
        <taxon>Pseudomonadati</taxon>
        <taxon>Pseudomonadota</taxon>
        <taxon>Alphaproteobacteria</taxon>
        <taxon>Hyphomonadales</taxon>
        <taxon>Hyphomonadaceae</taxon>
        <taxon>Henriciella</taxon>
    </lineage>
</organism>
<dbReference type="InterPro" id="IPR036761">
    <property type="entry name" value="TTHA0802/YceI-like_sf"/>
</dbReference>
<dbReference type="PANTHER" id="PTHR34406">
    <property type="entry name" value="PROTEIN YCEI"/>
    <property type="match status" value="1"/>
</dbReference>
<dbReference type="PROSITE" id="PS51257">
    <property type="entry name" value="PROKAR_LIPOPROTEIN"/>
    <property type="match status" value="1"/>
</dbReference>
<dbReference type="SMART" id="SM00867">
    <property type="entry name" value="YceI"/>
    <property type="match status" value="1"/>
</dbReference>